<dbReference type="InterPro" id="IPR009459">
    <property type="entry name" value="MucBP_dom"/>
</dbReference>
<reference evidence="4" key="1">
    <citation type="journal article" date="2021" name="Proc. Natl. Acad. Sci. U.S.A.">
        <title>A Catalog of Tens of Thousands of Viruses from Human Metagenomes Reveals Hidden Associations with Chronic Diseases.</title>
        <authorList>
            <person name="Tisza M.J."/>
            <person name="Buck C.B."/>
        </authorList>
    </citation>
    <scope>NUCLEOTIDE SEQUENCE</scope>
    <source>
        <strain evidence="4">CtzSN25</strain>
    </source>
</reference>
<evidence type="ECO:0000256" key="2">
    <source>
        <dbReference type="SAM" id="MobiDB-lite"/>
    </source>
</evidence>
<evidence type="ECO:0000259" key="3">
    <source>
        <dbReference type="Pfam" id="PF06458"/>
    </source>
</evidence>
<accession>A0A8S5QUH1</accession>
<feature type="region of interest" description="Disordered" evidence="2">
    <location>
        <begin position="443"/>
        <end position="468"/>
    </location>
</feature>
<dbReference type="EMBL" id="BK015743">
    <property type="protein sequence ID" value="DAE22943.1"/>
    <property type="molecule type" value="Genomic_DNA"/>
</dbReference>
<evidence type="ECO:0000256" key="1">
    <source>
        <dbReference type="ARBA" id="ARBA00022737"/>
    </source>
</evidence>
<proteinExistence type="predicted"/>
<feature type="domain" description="MucBP" evidence="3">
    <location>
        <begin position="332"/>
        <end position="394"/>
    </location>
</feature>
<feature type="domain" description="MucBP" evidence="3">
    <location>
        <begin position="265"/>
        <end position="310"/>
    </location>
</feature>
<dbReference type="Pfam" id="PF06458">
    <property type="entry name" value="MucBP"/>
    <property type="match status" value="2"/>
</dbReference>
<keyword evidence="1" id="KW-0677">Repeat</keyword>
<name>A0A8S5QUH1_9CAUD</name>
<protein>
    <recommendedName>
        <fullName evidence="3">MucBP domain-containing protein</fullName>
    </recommendedName>
</protein>
<organism evidence="4">
    <name type="scientific">Siphoviridae sp. ctzSN25</name>
    <dbReference type="NCBI Taxonomy" id="2826529"/>
    <lineage>
        <taxon>Viruses</taxon>
        <taxon>Duplodnaviria</taxon>
        <taxon>Heunggongvirae</taxon>
        <taxon>Uroviricota</taxon>
        <taxon>Caudoviricetes</taxon>
    </lineage>
</organism>
<evidence type="ECO:0000313" key="4">
    <source>
        <dbReference type="EMBL" id="DAE22943.1"/>
    </source>
</evidence>
<sequence length="468" mass="51921">MADQATLNQEQITKVRQALSLNIYSTDSGTKTYISGNSFRIENPMLVPSADGGQIAVGHVNTEGSIYYDLVVEGTKVKARNTRAVIKSVSYTKTPGLTIYGSFGNASYGINTPQGSIFNKSYDPAFGNNWTETINRQLNINDVEISSKVNEQRGEVATTVDQWQFSPTTATVSFSLTVPNTSILNIPQAPKEGTLVIKYVDNVTGATLNTETKKVPGDTSQSHTAPEIYRATYKITGNRTQSVTVPSGQTKELVFRYNPVYGQIVKYIDKDTGREIKTQSYTPVTHGDPFRQDPPSIQGYRLVPGQNPINVPRVTGNGNYSFRYEKIPTTANVIVKHLNKANNQPLRGDVTLSNQTIGSNVNYNAPAITNYAPEKTTYTHTVVEGNNVITVYYTENAKIRPWAIRKSNAWKSLNTTRQWMKIRRTANQNFWDTKPNAEIYATDTGKENYSPSRIRKGGKWKAQGKIGD</sequence>